<evidence type="ECO:0000256" key="1">
    <source>
        <dbReference type="ARBA" id="ARBA00004123"/>
    </source>
</evidence>
<feature type="region of interest" description="Disordered" evidence="13">
    <location>
        <begin position="523"/>
        <end position="543"/>
    </location>
</feature>
<keyword evidence="4" id="KW-0813">Transport</keyword>
<dbReference type="GO" id="GO:0003729">
    <property type="term" value="F:mRNA binding"/>
    <property type="evidence" value="ECO:0007669"/>
    <property type="project" value="InterPro"/>
</dbReference>
<keyword evidence="16" id="KW-1185">Reference proteome</keyword>
<evidence type="ECO:0000256" key="6">
    <source>
        <dbReference type="ARBA" id="ARBA00022664"/>
    </source>
</evidence>
<comment type="similarity">
    <text evidence="3">Belongs to the CASC3 family.</text>
</comment>
<feature type="compositionally biased region" description="Acidic residues" evidence="13">
    <location>
        <begin position="17"/>
        <end position="35"/>
    </location>
</feature>
<dbReference type="PANTHER" id="PTHR46837:SF5">
    <property type="entry name" value="PROTEIN MLN51 HOMOLOG"/>
    <property type="match status" value="1"/>
</dbReference>
<dbReference type="EMBL" id="MPGH01000162">
    <property type="protein sequence ID" value="OLN85607.1"/>
    <property type="molecule type" value="Genomic_DNA"/>
</dbReference>
<dbReference type="GO" id="GO:0051028">
    <property type="term" value="P:mRNA transport"/>
    <property type="evidence" value="ECO:0007669"/>
    <property type="project" value="UniProtKB-KW"/>
</dbReference>
<feature type="region of interest" description="Disordered" evidence="13">
    <location>
        <begin position="1"/>
        <end position="167"/>
    </location>
</feature>
<dbReference type="GO" id="GO:0005737">
    <property type="term" value="C:cytoplasm"/>
    <property type="evidence" value="ECO:0007669"/>
    <property type="project" value="UniProtKB-SubCell"/>
</dbReference>
<accession>A0A1Q8RMR1</accession>
<evidence type="ECO:0000259" key="14">
    <source>
        <dbReference type="SMART" id="SM01044"/>
    </source>
</evidence>
<dbReference type="OrthoDB" id="5413466at2759"/>
<dbReference type="Pfam" id="PF09405">
    <property type="entry name" value="Btz"/>
    <property type="match status" value="1"/>
</dbReference>
<gene>
    <name evidence="15" type="ORF">CCHL11_05851</name>
</gene>
<evidence type="ECO:0000256" key="13">
    <source>
        <dbReference type="SAM" id="MobiDB-lite"/>
    </source>
</evidence>
<feature type="compositionally biased region" description="Low complexity" evidence="13">
    <location>
        <begin position="602"/>
        <end position="616"/>
    </location>
</feature>
<dbReference type="STRING" id="708187.A0A1Q8RMR1"/>
<dbReference type="GO" id="GO:0000184">
    <property type="term" value="P:nuclear-transcribed mRNA catabolic process, nonsense-mediated decay"/>
    <property type="evidence" value="ECO:0007669"/>
    <property type="project" value="UniProtKB-KW"/>
</dbReference>
<feature type="compositionally biased region" description="Polar residues" evidence="13">
    <location>
        <begin position="446"/>
        <end position="459"/>
    </location>
</feature>
<feature type="compositionally biased region" description="Polar residues" evidence="13">
    <location>
        <begin position="529"/>
        <end position="543"/>
    </location>
</feature>
<organism evidence="15 16">
    <name type="scientific">Colletotrichum chlorophyti</name>
    <dbReference type="NCBI Taxonomy" id="708187"/>
    <lineage>
        <taxon>Eukaryota</taxon>
        <taxon>Fungi</taxon>
        <taxon>Dikarya</taxon>
        <taxon>Ascomycota</taxon>
        <taxon>Pezizomycotina</taxon>
        <taxon>Sordariomycetes</taxon>
        <taxon>Hypocreomycetidae</taxon>
        <taxon>Glomerellales</taxon>
        <taxon>Glomerellaceae</taxon>
        <taxon>Colletotrichum</taxon>
    </lineage>
</organism>
<dbReference type="SMART" id="SM01044">
    <property type="entry name" value="Btz"/>
    <property type="match status" value="1"/>
</dbReference>
<evidence type="ECO:0000256" key="3">
    <source>
        <dbReference type="ARBA" id="ARBA00009548"/>
    </source>
</evidence>
<evidence type="ECO:0000256" key="2">
    <source>
        <dbReference type="ARBA" id="ARBA00004496"/>
    </source>
</evidence>
<reference evidence="15 16" key="1">
    <citation type="submission" date="2016-11" db="EMBL/GenBank/DDBJ databases">
        <title>Draft Genome Assembly of Colletotrichum chlorophyti a pathogen of herbaceous plants.</title>
        <authorList>
            <person name="Gan P."/>
            <person name="Narusaka M."/>
            <person name="Tsushima A."/>
            <person name="Narusaka Y."/>
            <person name="Takano Y."/>
            <person name="Shirasu K."/>
        </authorList>
    </citation>
    <scope>NUCLEOTIDE SEQUENCE [LARGE SCALE GENOMIC DNA]</scope>
    <source>
        <strain evidence="15 16">NTL11</strain>
    </source>
</reference>
<feature type="region of interest" description="Disordered" evidence="13">
    <location>
        <begin position="584"/>
        <end position="627"/>
    </location>
</feature>
<feature type="region of interest" description="Disordered" evidence="13">
    <location>
        <begin position="414"/>
        <end position="490"/>
    </location>
</feature>
<protein>
    <recommendedName>
        <fullName evidence="14">Btz domain-containing protein</fullName>
    </recommendedName>
</protein>
<feature type="compositionally biased region" description="Basic residues" evidence="13">
    <location>
        <begin position="1"/>
        <end position="13"/>
    </location>
</feature>
<feature type="compositionally biased region" description="Polar residues" evidence="13">
    <location>
        <begin position="72"/>
        <end position="93"/>
    </location>
</feature>
<evidence type="ECO:0000256" key="9">
    <source>
        <dbReference type="ARBA" id="ARBA00022884"/>
    </source>
</evidence>
<feature type="compositionally biased region" description="Low complexity" evidence="13">
    <location>
        <begin position="129"/>
        <end position="139"/>
    </location>
</feature>
<keyword evidence="8" id="KW-0810">Translation regulation</keyword>
<evidence type="ECO:0000313" key="16">
    <source>
        <dbReference type="Proteomes" id="UP000186583"/>
    </source>
</evidence>
<comment type="caution">
    <text evidence="15">The sequence shown here is derived from an EMBL/GenBank/DDBJ whole genome shotgun (WGS) entry which is preliminary data.</text>
</comment>
<dbReference type="InterPro" id="IPR044796">
    <property type="entry name" value="MLN51_plant"/>
</dbReference>
<keyword evidence="11" id="KW-0508">mRNA splicing</keyword>
<evidence type="ECO:0000256" key="5">
    <source>
        <dbReference type="ARBA" id="ARBA00022490"/>
    </source>
</evidence>
<feature type="compositionally biased region" description="Polar residues" evidence="13">
    <location>
        <begin position="261"/>
        <end position="271"/>
    </location>
</feature>
<comment type="subcellular location">
    <subcellularLocation>
        <location evidence="2">Cytoplasm</location>
    </subcellularLocation>
    <subcellularLocation>
        <location evidence="1">Nucleus</location>
    </subcellularLocation>
</comment>
<dbReference type="InterPro" id="IPR018545">
    <property type="entry name" value="Btz_dom"/>
</dbReference>
<dbReference type="GO" id="GO:0035145">
    <property type="term" value="C:exon-exon junction complex"/>
    <property type="evidence" value="ECO:0007669"/>
    <property type="project" value="InterPro"/>
</dbReference>
<evidence type="ECO:0000256" key="11">
    <source>
        <dbReference type="ARBA" id="ARBA00023187"/>
    </source>
</evidence>
<evidence type="ECO:0000256" key="4">
    <source>
        <dbReference type="ARBA" id="ARBA00022448"/>
    </source>
</evidence>
<feature type="compositionally biased region" description="Basic and acidic residues" evidence="13">
    <location>
        <begin position="145"/>
        <end position="163"/>
    </location>
</feature>
<dbReference type="AlphaFoldDB" id="A0A1Q8RMR1"/>
<dbReference type="GO" id="GO:0008380">
    <property type="term" value="P:RNA splicing"/>
    <property type="evidence" value="ECO:0007669"/>
    <property type="project" value="UniProtKB-KW"/>
</dbReference>
<dbReference type="PANTHER" id="PTHR46837">
    <property type="entry name" value="PROTEIN MLN51 HOMOLOG"/>
    <property type="match status" value="1"/>
</dbReference>
<dbReference type="GO" id="GO:0006417">
    <property type="term" value="P:regulation of translation"/>
    <property type="evidence" value="ECO:0007669"/>
    <property type="project" value="UniProtKB-KW"/>
</dbReference>
<sequence>MAAPRRRKIGHRRRIEDEEDGEGGPDQLDLDDDSLTEGSIISEDHDHGNDSDTSNMIDEASPVTPNARKSAGNGNTKQPTRDTSALPAQTTDKAASDADEMLKGPSVNDRPEPLQDAQLDGISSPPKSSAPLVVSSHSSRPTEPVNDRRRREHEEYKRRRDEDPAFVPNRGAFFMHDHRHAGPSANGFRPFGRGRGRGRGGGIGGPYAPMSHVHPPTDPLTSGQWAHDMHEVVAEPPPSRQPRHLPDDEGPANGNGFIPTCPSNPTPINRTLSTERHIGNVQVRVSIPVVGKGPAAFAMPVKQYTKLPDHRPPLRRDKPVRISLPDNPPKYIFPAVDRSFIFIPRAMRPNQQRTRGKPRSGLGSIGGFSRRTSVFGGSYYGSAYSPSIALSRRSSLAPDGRDYLFSPTGSVMSRPPIPIENPRPVVRLPPAGRPDQPFMGHDINPFHQNETSISDLPQPQTHPLPQKPAFQENRPSQIPMHQPRPQKTVSVTNIESPTLSQGPQAFQQAFHQQVPVQVSNGLPQEAHSRQPSYPTQHSTGTPLSQIPERAIHAAPFQPNTYQQQNFYNQPYPMMQQQQPYYYPGQYNGNTMGPSATAPSFVPSGQQGQGPAYAQQGPPDPASAQANGQAPNLVAQEVNGMVYYYDATQLPPMNSYQAYQPPPQFGPGVGGMGGMVTPSPDGFYYQQPAPGMVYYPQ</sequence>
<name>A0A1Q8RMR1_9PEZI</name>
<keyword evidence="9" id="KW-0694">RNA-binding</keyword>
<feature type="region of interest" description="Disordered" evidence="13">
    <location>
        <begin position="234"/>
        <end position="271"/>
    </location>
</feature>
<evidence type="ECO:0000256" key="7">
    <source>
        <dbReference type="ARBA" id="ARBA00022816"/>
    </source>
</evidence>
<dbReference type="GO" id="GO:0006397">
    <property type="term" value="P:mRNA processing"/>
    <property type="evidence" value="ECO:0007669"/>
    <property type="project" value="UniProtKB-KW"/>
</dbReference>
<evidence type="ECO:0000256" key="12">
    <source>
        <dbReference type="ARBA" id="ARBA00023242"/>
    </source>
</evidence>
<keyword evidence="5" id="KW-0963">Cytoplasm</keyword>
<keyword evidence="10" id="KW-0866">Nonsense-mediated mRNA decay</keyword>
<keyword evidence="6" id="KW-0507">mRNA processing</keyword>
<keyword evidence="7" id="KW-0509">mRNA transport</keyword>
<evidence type="ECO:0000313" key="15">
    <source>
        <dbReference type="EMBL" id="OLN85607.1"/>
    </source>
</evidence>
<feature type="domain" description="Btz" evidence="14">
    <location>
        <begin position="129"/>
        <end position="256"/>
    </location>
</feature>
<keyword evidence="12" id="KW-0539">Nucleus</keyword>
<evidence type="ECO:0000256" key="8">
    <source>
        <dbReference type="ARBA" id="ARBA00022845"/>
    </source>
</evidence>
<proteinExistence type="inferred from homology"/>
<dbReference type="Proteomes" id="UP000186583">
    <property type="component" value="Unassembled WGS sequence"/>
</dbReference>
<evidence type="ECO:0000256" key="10">
    <source>
        <dbReference type="ARBA" id="ARBA00023161"/>
    </source>
</evidence>